<protein>
    <submittedName>
        <fullName evidence="1">Uncharacterized protein</fullName>
    </submittedName>
</protein>
<gene>
    <name evidence="1" type="ORF">CBW52_05055</name>
</gene>
<evidence type="ECO:0000313" key="1">
    <source>
        <dbReference type="EMBL" id="OVZ82181.1"/>
    </source>
</evidence>
<dbReference type="EMBL" id="NHOG01000007">
    <property type="protein sequence ID" value="OVZ82181.1"/>
    <property type="molecule type" value="Genomic_DNA"/>
</dbReference>
<dbReference type="Proteomes" id="UP000195840">
    <property type="component" value="Unassembled WGS sequence"/>
</dbReference>
<keyword evidence="2" id="KW-1185">Reference proteome</keyword>
<dbReference type="RefSeq" id="WP_087794927.1">
    <property type="nucleotide sequence ID" value="NZ_CAWNET010000054.1"/>
</dbReference>
<proteinExistence type="predicted"/>
<comment type="caution">
    <text evidence="1">The sequence shown here is derived from an EMBL/GenBank/DDBJ whole genome shotgun (WGS) entry which is preliminary data.</text>
</comment>
<name>A0AB73NZI2_YERKR</name>
<accession>A0AB73NZI2</accession>
<dbReference type="AlphaFoldDB" id="A0AB73NZI2"/>
<sequence>MSKTLAFAHGASGNISRSQIKRRKIQVTSVRRSRSVDLMVPVAVGSVVKLKLMAMPEFPAFRRSKACKLSMFTKSNEIPRVMGISIAEAQELSFRMLNSLESRIQDEMFDECE</sequence>
<evidence type="ECO:0000313" key="2">
    <source>
        <dbReference type="Proteomes" id="UP000195840"/>
    </source>
</evidence>
<organism evidence="1 2">
    <name type="scientific">Yersinia kristensenii</name>
    <dbReference type="NCBI Taxonomy" id="28152"/>
    <lineage>
        <taxon>Bacteria</taxon>
        <taxon>Pseudomonadati</taxon>
        <taxon>Pseudomonadota</taxon>
        <taxon>Gammaproteobacteria</taxon>
        <taxon>Enterobacterales</taxon>
        <taxon>Yersiniaceae</taxon>
        <taxon>Yersinia</taxon>
    </lineage>
</organism>
<reference evidence="1 2" key="1">
    <citation type="submission" date="2017-05" db="EMBL/GenBank/DDBJ databases">
        <title>Whole genome sequencing of Yersinia kristensenii.</title>
        <authorList>
            <person name="Campioni F."/>
        </authorList>
    </citation>
    <scope>NUCLEOTIDE SEQUENCE [LARGE SCALE GENOMIC DNA]</scope>
    <source>
        <strain evidence="1 2">CFSAN060538</strain>
    </source>
</reference>